<organism evidence="1 2">
    <name type="scientific">Catharanthus roseus</name>
    <name type="common">Madagascar periwinkle</name>
    <name type="synonym">Vinca rosea</name>
    <dbReference type="NCBI Taxonomy" id="4058"/>
    <lineage>
        <taxon>Eukaryota</taxon>
        <taxon>Viridiplantae</taxon>
        <taxon>Streptophyta</taxon>
        <taxon>Embryophyta</taxon>
        <taxon>Tracheophyta</taxon>
        <taxon>Spermatophyta</taxon>
        <taxon>Magnoliopsida</taxon>
        <taxon>eudicotyledons</taxon>
        <taxon>Gunneridae</taxon>
        <taxon>Pentapetalae</taxon>
        <taxon>asterids</taxon>
        <taxon>lamiids</taxon>
        <taxon>Gentianales</taxon>
        <taxon>Apocynaceae</taxon>
        <taxon>Rauvolfioideae</taxon>
        <taxon>Vinceae</taxon>
        <taxon>Catharanthinae</taxon>
        <taxon>Catharanthus</taxon>
    </lineage>
</organism>
<dbReference type="Proteomes" id="UP001060085">
    <property type="component" value="Linkage Group LG01"/>
</dbReference>
<comment type="caution">
    <text evidence="1">The sequence shown here is derived from an EMBL/GenBank/DDBJ whole genome shotgun (WGS) entry which is preliminary data.</text>
</comment>
<accession>A0ACC0CEV4</accession>
<keyword evidence="2" id="KW-1185">Reference proteome</keyword>
<proteinExistence type="predicted"/>
<evidence type="ECO:0000313" key="1">
    <source>
        <dbReference type="EMBL" id="KAI5683440.1"/>
    </source>
</evidence>
<evidence type="ECO:0000313" key="2">
    <source>
        <dbReference type="Proteomes" id="UP001060085"/>
    </source>
</evidence>
<sequence>MPYSAAVDLVAGLGTSHIVPDVLTRQHEPASHVEVVHQWRQHIRDGLVLPVEDLSSPRDDYIRWYRDITRVYISSPACCDTRTIGYQPTGVLEGPPSSPTQYASLSKKVQTIICRCMVSIGSTLGRTPSQHDIQQTFLVHPSRRRPREPGIRRLSGGGACRGRAPAPPHSGGRGHADPGHGGKREMEDLEDRDMEMSSLMFPVTRSTAQTWMFNLIVTHGGLVRKILKHQGMDPNFWRVRMIMRVPSFYAKYRMFNFTLYSMNNDDEMRYLWTIRPNTSKEGIRILIKFEPI</sequence>
<dbReference type="EMBL" id="CM044701">
    <property type="protein sequence ID" value="KAI5683440.1"/>
    <property type="molecule type" value="Genomic_DNA"/>
</dbReference>
<protein>
    <submittedName>
        <fullName evidence="1">Uncharacterized protein</fullName>
    </submittedName>
</protein>
<reference evidence="2" key="1">
    <citation type="journal article" date="2023" name="Nat. Plants">
        <title>Single-cell RNA sequencing provides a high-resolution roadmap for understanding the multicellular compartmentation of specialized metabolism.</title>
        <authorList>
            <person name="Sun S."/>
            <person name="Shen X."/>
            <person name="Li Y."/>
            <person name="Li Y."/>
            <person name="Wang S."/>
            <person name="Li R."/>
            <person name="Zhang H."/>
            <person name="Shen G."/>
            <person name="Guo B."/>
            <person name="Wei J."/>
            <person name="Xu J."/>
            <person name="St-Pierre B."/>
            <person name="Chen S."/>
            <person name="Sun C."/>
        </authorList>
    </citation>
    <scope>NUCLEOTIDE SEQUENCE [LARGE SCALE GENOMIC DNA]</scope>
</reference>
<name>A0ACC0CEV4_CATRO</name>
<gene>
    <name evidence="1" type="ORF">M9H77_04668</name>
</gene>